<dbReference type="PANTHER" id="PTHR47175:SF2">
    <property type="entry name" value="LIPASE ATG15-RELATED"/>
    <property type="match status" value="1"/>
</dbReference>
<protein>
    <recommendedName>
        <fullName evidence="6">triacylglycerol lipase</fullName>
        <ecNumber evidence="6">3.1.1.3</ecNumber>
    </recommendedName>
    <alternativeName>
        <fullName evidence="18">Autophagy-related protein 15</fullName>
    </alternativeName>
</protein>
<evidence type="ECO:0000256" key="8">
    <source>
        <dbReference type="ARBA" id="ARBA00022753"/>
    </source>
</evidence>
<evidence type="ECO:0000256" key="1">
    <source>
        <dbReference type="ARBA" id="ARBA00001024"/>
    </source>
</evidence>
<comment type="catalytic activity">
    <reaction evidence="1">
        <text>a triacylglycerol + H2O = a diacylglycerol + a fatty acid + H(+)</text>
        <dbReference type="Rhea" id="RHEA:12044"/>
        <dbReference type="ChEBI" id="CHEBI:15377"/>
        <dbReference type="ChEBI" id="CHEBI:15378"/>
        <dbReference type="ChEBI" id="CHEBI:17855"/>
        <dbReference type="ChEBI" id="CHEBI:18035"/>
        <dbReference type="ChEBI" id="CHEBI:28868"/>
        <dbReference type="EC" id="3.1.1.3"/>
    </reaction>
</comment>
<feature type="domain" description="Fungal lipase-type" evidence="19">
    <location>
        <begin position="306"/>
        <end position="333"/>
    </location>
</feature>
<evidence type="ECO:0000256" key="16">
    <source>
        <dbReference type="ARBA" id="ARBA00023180"/>
    </source>
</evidence>
<reference evidence="20" key="2">
    <citation type="journal article" date="2020" name="Nat. Commun.">
        <title>Large-scale genome sequencing of mycorrhizal fungi provides insights into the early evolution of symbiotic traits.</title>
        <authorList>
            <person name="Miyauchi S."/>
            <person name="Kiss E."/>
            <person name="Kuo A."/>
            <person name="Drula E."/>
            <person name="Kohler A."/>
            <person name="Sanchez-Garcia M."/>
            <person name="Morin E."/>
            <person name="Andreopoulos B."/>
            <person name="Barry K.W."/>
            <person name="Bonito G."/>
            <person name="Buee M."/>
            <person name="Carver A."/>
            <person name="Chen C."/>
            <person name="Cichocki N."/>
            <person name="Clum A."/>
            <person name="Culley D."/>
            <person name="Crous P.W."/>
            <person name="Fauchery L."/>
            <person name="Girlanda M."/>
            <person name="Hayes R.D."/>
            <person name="Keri Z."/>
            <person name="LaButti K."/>
            <person name="Lipzen A."/>
            <person name="Lombard V."/>
            <person name="Magnuson J."/>
            <person name="Maillard F."/>
            <person name="Murat C."/>
            <person name="Nolan M."/>
            <person name="Ohm R.A."/>
            <person name="Pangilinan J."/>
            <person name="Pereira M.F."/>
            <person name="Perotto S."/>
            <person name="Peter M."/>
            <person name="Pfister S."/>
            <person name="Riley R."/>
            <person name="Sitrit Y."/>
            <person name="Stielow J.B."/>
            <person name="Szollosi G."/>
            <person name="Zifcakova L."/>
            <person name="Stursova M."/>
            <person name="Spatafora J.W."/>
            <person name="Tedersoo L."/>
            <person name="Vaario L.M."/>
            <person name="Yamada A."/>
            <person name="Yan M."/>
            <person name="Wang P."/>
            <person name="Xu J."/>
            <person name="Bruns T."/>
            <person name="Baldrian P."/>
            <person name="Vilgalys R."/>
            <person name="Dunand C."/>
            <person name="Henrissat B."/>
            <person name="Grigoriev I.V."/>
            <person name="Hibbett D."/>
            <person name="Nagy L.G."/>
            <person name="Martin F.M."/>
        </authorList>
    </citation>
    <scope>NUCLEOTIDE SEQUENCE</scope>
    <source>
        <strain evidence="20">Prilba</strain>
    </source>
</reference>
<dbReference type="GO" id="GO:0004620">
    <property type="term" value="F:phospholipase activity"/>
    <property type="evidence" value="ECO:0007669"/>
    <property type="project" value="TreeGrafter"/>
</dbReference>
<evidence type="ECO:0000313" key="21">
    <source>
        <dbReference type="Proteomes" id="UP000759537"/>
    </source>
</evidence>
<comment type="caution">
    <text evidence="20">The sequence shown here is derived from an EMBL/GenBank/DDBJ whole genome shotgun (WGS) entry which is preliminary data.</text>
</comment>
<evidence type="ECO:0000256" key="10">
    <source>
        <dbReference type="ARBA" id="ARBA00022963"/>
    </source>
</evidence>
<evidence type="ECO:0000259" key="19">
    <source>
        <dbReference type="Pfam" id="PF01764"/>
    </source>
</evidence>
<keyword evidence="16" id="KW-0325">Glycoprotein</keyword>
<accession>A0A9P5TDA8</accession>
<evidence type="ECO:0000313" key="20">
    <source>
        <dbReference type="EMBL" id="KAF8486255.1"/>
    </source>
</evidence>
<keyword evidence="14" id="KW-0443">Lipid metabolism</keyword>
<gene>
    <name evidence="20" type="ORF">DFH94DRAFT_711880</name>
</gene>
<dbReference type="InterPro" id="IPR029058">
    <property type="entry name" value="AB_hydrolase_fold"/>
</dbReference>
<keyword evidence="13" id="KW-0072">Autophagy</keyword>
<dbReference type="InterPro" id="IPR050805">
    <property type="entry name" value="ATG15_Lipase"/>
</dbReference>
<dbReference type="InterPro" id="IPR002921">
    <property type="entry name" value="Fungal_lipase-type"/>
</dbReference>
<dbReference type="AlphaFoldDB" id="A0A9P5TDA8"/>
<comment type="subunit">
    <text evidence="5">Binds to both phosphatidylinositol (PI) and phosphatidylinositol 3,5-bisphosphate (PIP2).</text>
</comment>
<dbReference type="SUPFAM" id="SSF53474">
    <property type="entry name" value="alpha/beta-Hydrolases"/>
    <property type="match status" value="1"/>
</dbReference>
<sequence>MNFCNTRIKTRISAWVQAITCIVVWQRPESTELPEATTKGPTLLYGQASSMLLPIPLANLALFFSNKLFPVHVAQHPHVRPPSNALNFHLRHFHVATSSANVYLSDVPHDFSPASSLSSVLLSIPTSPLRTTRPSSHDHFLAARHVSKRGQSAMLDWQEDEVPGPDVTRRETLLQLAKMTSNTYFEPGSSGWYNLTDEWNLGMPVGWEPDDDGFRGYVFATEDNSTVVLTIKGTSIPIVGGGPTIEKDKLNDNLLFSCCCARVSRTWTPVCDCYRGGWKCNEECVEDALIDESLFYPTGVNLYNNVTTMYPNANIWVIGHSLGGALASLLGITFGAPVVTFEPPGERMAAQRLHLPSPPSTHHITHVWHTADPIAMGTCTGSLSTCGIAGYAMESRCHLGNIIEYDTITNLSWSARLTTHGIATVIDSILSKPWPAAEEQGLEVPAFKRQDDCVDCFQWEYGNFTL</sequence>
<keyword evidence="7" id="KW-0812">Transmembrane</keyword>
<dbReference type="Gene3D" id="3.40.50.1820">
    <property type="entry name" value="alpha/beta hydrolase"/>
    <property type="match status" value="1"/>
</dbReference>
<dbReference type="EMBL" id="WHVB01000002">
    <property type="protein sequence ID" value="KAF8486255.1"/>
    <property type="molecule type" value="Genomic_DNA"/>
</dbReference>
<comment type="similarity">
    <text evidence="4">Belongs to the AB hydrolase superfamily. Lipase family.</text>
</comment>
<evidence type="ECO:0000256" key="3">
    <source>
        <dbReference type="ARBA" id="ARBA00004343"/>
    </source>
</evidence>
<evidence type="ECO:0000256" key="15">
    <source>
        <dbReference type="ARBA" id="ARBA00023136"/>
    </source>
</evidence>
<evidence type="ECO:0000256" key="12">
    <source>
        <dbReference type="ARBA" id="ARBA00022989"/>
    </source>
</evidence>
<dbReference type="GO" id="GO:0005775">
    <property type="term" value="C:vacuolar lumen"/>
    <property type="evidence" value="ECO:0007669"/>
    <property type="project" value="TreeGrafter"/>
</dbReference>
<dbReference type="GO" id="GO:0004806">
    <property type="term" value="F:triacylglycerol lipase activity"/>
    <property type="evidence" value="ECO:0007669"/>
    <property type="project" value="UniProtKB-EC"/>
</dbReference>
<evidence type="ECO:0000256" key="17">
    <source>
        <dbReference type="ARBA" id="ARBA00024663"/>
    </source>
</evidence>
<evidence type="ECO:0000256" key="6">
    <source>
        <dbReference type="ARBA" id="ARBA00013279"/>
    </source>
</evidence>
<comment type="subcellular location">
    <subcellularLocation>
        <location evidence="3">Endosome</location>
        <location evidence="3">Multivesicular body membrane</location>
        <topology evidence="3">Single-pass type II membrane protein</topology>
    </subcellularLocation>
    <subcellularLocation>
        <location evidence="2">Prevacuolar compartment membrane</location>
        <topology evidence="2">Single-pass type II membrane protein</topology>
    </subcellularLocation>
</comment>
<dbReference type="GO" id="GO:0032585">
    <property type="term" value="C:multivesicular body membrane"/>
    <property type="evidence" value="ECO:0007669"/>
    <property type="project" value="UniProtKB-SubCell"/>
</dbReference>
<dbReference type="GO" id="GO:0046461">
    <property type="term" value="P:neutral lipid catabolic process"/>
    <property type="evidence" value="ECO:0007669"/>
    <property type="project" value="TreeGrafter"/>
</dbReference>
<evidence type="ECO:0000256" key="9">
    <source>
        <dbReference type="ARBA" id="ARBA00022801"/>
    </source>
</evidence>
<keyword evidence="15" id="KW-0472">Membrane</keyword>
<name>A0A9P5TDA8_9AGAM</name>
<comment type="function">
    <text evidence="17">Lipase which is essential for lysis of subvacuolar cytoplasm to vacuole targeted bodies and intravacuolar autophagic bodies. Involved in the lysis of intravacuolar multivesicular body (MVB) vesicles. The intravacuolar membrane disintegration by ATG15 is critical to life span extension.</text>
</comment>
<proteinExistence type="inferred from homology"/>
<organism evidence="20 21">
    <name type="scientific">Russula ochroleuca</name>
    <dbReference type="NCBI Taxonomy" id="152965"/>
    <lineage>
        <taxon>Eukaryota</taxon>
        <taxon>Fungi</taxon>
        <taxon>Dikarya</taxon>
        <taxon>Basidiomycota</taxon>
        <taxon>Agaricomycotina</taxon>
        <taxon>Agaricomycetes</taxon>
        <taxon>Russulales</taxon>
        <taxon>Russulaceae</taxon>
        <taxon>Russula</taxon>
    </lineage>
</organism>
<evidence type="ECO:0000256" key="14">
    <source>
        <dbReference type="ARBA" id="ARBA00023098"/>
    </source>
</evidence>
<evidence type="ECO:0000256" key="11">
    <source>
        <dbReference type="ARBA" id="ARBA00022968"/>
    </source>
</evidence>
<evidence type="ECO:0000256" key="5">
    <source>
        <dbReference type="ARBA" id="ARBA00011137"/>
    </source>
</evidence>
<evidence type="ECO:0000256" key="13">
    <source>
        <dbReference type="ARBA" id="ARBA00023006"/>
    </source>
</evidence>
<reference evidence="20" key="1">
    <citation type="submission" date="2019-10" db="EMBL/GenBank/DDBJ databases">
        <authorList>
            <consortium name="DOE Joint Genome Institute"/>
            <person name="Kuo A."/>
            <person name="Miyauchi S."/>
            <person name="Kiss E."/>
            <person name="Drula E."/>
            <person name="Kohler A."/>
            <person name="Sanchez-Garcia M."/>
            <person name="Andreopoulos B."/>
            <person name="Barry K.W."/>
            <person name="Bonito G."/>
            <person name="Buee M."/>
            <person name="Carver A."/>
            <person name="Chen C."/>
            <person name="Cichocki N."/>
            <person name="Clum A."/>
            <person name="Culley D."/>
            <person name="Crous P.W."/>
            <person name="Fauchery L."/>
            <person name="Girlanda M."/>
            <person name="Hayes R."/>
            <person name="Keri Z."/>
            <person name="LaButti K."/>
            <person name="Lipzen A."/>
            <person name="Lombard V."/>
            <person name="Magnuson J."/>
            <person name="Maillard F."/>
            <person name="Morin E."/>
            <person name="Murat C."/>
            <person name="Nolan M."/>
            <person name="Ohm R."/>
            <person name="Pangilinan J."/>
            <person name="Pereira M."/>
            <person name="Perotto S."/>
            <person name="Peter M."/>
            <person name="Riley R."/>
            <person name="Sitrit Y."/>
            <person name="Stielow B."/>
            <person name="Szollosi G."/>
            <person name="Zifcakova L."/>
            <person name="Stursova M."/>
            <person name="Spatafora J.W."/>
            <person name="Tedersoo L."/>
            <person name="Vaario L.-M."/>
            <person name="Yamada A."/>
            <person name="Yan M."/>
            <person name="Wang P."/>
            <person name="Xu J."/>
            <person name="Bruns T."/>
            <person name="Baldrian P."/>
            <person name="Vilgalys R."/>
            <person name="Henrissat B."/>
            <person name="Grigoriev I.V."/>
            <person name="Hibbett D."/>
            <person name="Nagy L.G."/>
            <person name="Martin F.M."/>
        </authorList>
    </citation>
    <scope>NUCLEOTIDE SEQUENCE</scope>
    <source>
        <strain evidence="20">Prilba</strain>
    </source>
</reference>
<dbReference type="GO" id="GO:0034727">
    <property type="term" value="P:piecemeal microautophagy of the nucleus"/>
    <property type="evidence" value="ECO:0007669"/>
    <property type="project" value="TreeGrafter"/>
</dbReference>
<keyword evidence="10" id="KW-0442">Lipid degradation</keyword>
<dbReference type="Pfam" id="PF01764">
    <property type="entry name" value="Lipase_3"/>
    <property type="match status" value="1"/>
</dbReference>
<dbReference type="Proteomes" id="UP000759537">
    <property type="component" value="Unassembled WGS sequence"/>
</dbReference>
<keyword evidence="9" id="KW-0378">Hydrolase</keyword>
<evidence type="ECO:0000256" key="4">
    <source>
        <dbReference type="ARBA" id="ARBA00010701"/>
    </source>
</evidence>
<dbReference type="CDD" id="cd00519">
    <property type="entry name" value="Lipase_3"/>
    <property type="match status" value="1"/>
</dbReference>
<evidence type="ECO:0000256" key="18">
    <source>
        <dbReference type="ARBA" id="ARBA00029828"/>
    </source>
</evidence>
<keyword evidence="11" id="KW-0735">Signal-anchor</keyword>
<dbReference type="EC" id="3.1.1.3" evidence="6"/>
<keyword evidence="12" id="KW-1133">Transmembrane helix</keyword>
<dbReference type="OrthoDB" id="58570at2759"/>
<keyword evidence="21" id="KW-1185">Reference proteome</keyword>
<keyword evidence="8" id="KW-0967">Endosome</keyword>
<dbReference type="GO" id="GO:0034496">
    <property type="term" value="P:multivesicular body membrane disassembly"/>
    <property type="evidence" value="ECO:0007669"/>
    <property type="project" value="TreeGrafter"/>
</dbReference>
<evidence type="ECO:0000256" key="7">
    <source>
        <dbReference type="ARBA" id="ARBA00022692"/>
    </source>
</evidence>
<evidence type="ECO:0000256" key="2">
    <source>
        <dbReference type="ARBA" id="ARBA00004270"/>
    </source>
</evidence>
<dbReference type="GO" id="GO:0006660">
    <property type="term" value="P:phosphatidylserine catabolic process"/>
    <property type="evidence" value="ECO:0007669"/>
    <property type="project" value="TreeGrafter"/>
</dbReference>
<dbReference type="PANTHER" id="PTHR47175">
    <property type="entry name" value="LIPASE ATG15-RELATED"/>
    <property type="match status" value="1"/>
</dbReference>